<reference evidence="2 3" key="1">
    <citation type="submission" date="2018-06" db="EMBL/GenBank/DDBJ databases">
        <title>Spongiibacterium sp. HME9304 Genome sequencing and assembly.</title>
        <authorList>
            <person name="Kang H."/>
            <person name="Kim H."/>
            <person name="Joh K."/>
        </authorList>
    </citation>
    <scope>NUCLEOTIDE SEQUENCE [LARGE SCALE GENOMIC DNA]</scope>
    <source>
        <strain evidence="2 3">HME9304</strain>
    </source>
</reference>
<sequence length="58" mass="6599">MKPIFFLLAQQPNIEEKINKAPDSAYQIGVVIGSYLPFVVLISVAYAIYYYNKKKRGS</sequence>
<name>A0A2Z4LRV7_9FLAO</name>
<evidence type="ECO:0000256" key="1">
    <source>
        <dbReference type="SAM" id="Phobius"/>
    </source>
</evidence>
<feature type="transmembrane region" description="Helical" evidence="1">
    <location>
        <begin position="25"/>
        <end position="51"/>
    </location>
</feature>
<accession>A0A2Z4LRV7</accession>
<evidence type="ECO:0000313" key="3">
    <source>
        <dbReference type="Proteomes" id="UP000248536"/>
    </source>
</evidence>
<dbReference type="Proteomes" id="UP000248536">
    <property type="component" value="Chromosome"/>
</dbReference>
<dbReference type="RefSeq" id="WP_164674807.1">
    <property type="nucleotide sequence ID" value="NZ_CP030104.1"/>
</dbReference>
<keyword evidence="3" id="KW-1185">Reference proteome</keyword>
<organism evidence="2 3">
    <name type="scientific">Flagellimonas maritima</name>
    <dbReference type="NCBI Taxonomy" id="1383885"/>
    <lineage>
        <taxon>Bacteria</taxon>
        <taxon>Pseudomonadati</taxon>
        <taxon>Bacteroidota</taxon>
        <taxon>Flavobacteriia</taxon>
        <taxon>Flavobacteriales</taxon>
        <taxon>Flavobacteriaceae</taxon>
        <taxon>Flagellimonas</taxon>
    </lineage>
</organism>
<gene>
    <name evidence="2" type="ORF">HME9304_01628</name>
</gene>
<keyword evidence="1" id="KW-1133">Transmembrane helix</keyword>
<proteinExistence type="predicted"/>
<keyword evidence="1" id="KW-0472">Membrane</keyword>
<dbReference type="KEGG" id="spon:HME9304_01628"/>
<dbReference type="AlphaFoldDB" id="A0A2Z4LRV7"/>
<dbReference type="EMBL" id="CP030104">
    <property type="protein sequence ID" value="AWX44625.1"/>
    <property type="molecule type" value="Genomic_DNA"/>
</dbReference>
<protein>
    <submittedName>
        <fullName evidence="2">Uncharacterized protein</fullName>
    </submittedName>
</protein>
<evidence type="ECO:0000313" key="2">
    <source>
        <dbReference type="EMBL" id="AWX44625.1"/>
    </source>
</evidence>
<keyword evidence="1" id="KW-0812">Transmembrane</keyword>